<name>A0A3L7ATV9_9MICO</name>
<dbReference type="AlphaFoldDB" id="A0A3L7ATV9"/>
<reference evidence="1 2" key="1">
    <citation type="submission" date="2018-10" db="EMBL/GenBank/DDBJ databases">
        <authorList>
            <person name="Li J."/>
        </authorList>
    </citation>
    <scope>NUCLEOTIDE SEQUENCE [LARGE SCALE GENOMIC DNA]</scope>
    <source>
        <strain evidence="1 2">JCM 11654</strain>
    </source>
</reference>
<dbReference type="Proteomes" id="UP000269438">
    <property type="component" value="Unassembled WGS sequence"/>
</dbReference>
<sequence length="245" mass="27640">MLPETKFATIVGGLHPARFETYLVAADGHPHRALDLYLWNVQLAGAWHETLALTEVFLRNRIDRELRSWNVSRPPSGPEPPFTEHWTERAARPLNTILRVPLDRVVRNAVRSRNRRGPDHPRGRAPIDHNDLVSQLTFGVFANLLPAQNAGSRNFLQRDILWREALSSGFPHRGSGATDGRVLGTQATRLHALRNRVAHAEPLLDVRSDRRLRDVGRLLASMDPRFAGWVTGGSRVQDVLKRRPG</sequence>
<accession>A0A3L7ATV9</accession>
<keyword evidence="2" id="KW-1185">Reference proteome</keyword>
<dbReference type="EMBL" id="RCUY01000005">
    <property type="protein sequence ID" value="RLP82918.1"/>
    <property type="molecule type" value="Genomic_DNA"/>
</dbReference>
<comment type="caution">
    <text evidence="1">The sequence shown here is derived from an EMBL/GenBank/DDBJ whole genome shotgun (WGS) entry which is preliminary data.</text>
</comment>
<evidence type="ECO:0000313" key="1">
    <source>
        <dbReference type="EMBL" id="RLP82918.1"/>
    </source>
</evidence>
<evidence type="ECO:0008006" key="3">
    <source>
        <dbReference type="Google" id="ProtNLM"/>
    </source>
</evidence>
<dbReference type="OrthoDB" id="3418622at2"/>
<dbReference type="RefSeq" id="WP_121688058.1">
    <property type="nucleotide sequence ID" value="NZ_RCUY01000005.1"/>
</dbReference>
<gene>
    <name evidence="1" type="ORF">D9V34_06625</name>
</gene>
<protein>
    <recommendedName>
        <fullName evidence="3">Abi family protein</fullName>
    </recommendedName>
</protein>
<proteinExistence type="predicted"/>
<evidence type="ECO:0000313" key="2">
    <source>
        <dbReference type="Proteomes" id="UP000269438"/>
    </source>
</evidence>
<organism evidence="1 2">
    <name type="scientific">Mycetocola lacteus</name>
    <dbReference type="NCBI Taxonomy" id="76637"/>
    <lineage>
        <taxon>Bacteria</taxon>
        <taxon>Bacillati</taxon>
        <taxon>Actinomycetota</taxon>
        <taxon>Actinomycetes</taxon>
        <taxon>Micrococcales</taxon>
        <taxon>Microbacteriaceae</taxon>
        <taxon>Mycetocola</taxon>
    </lineage>
</organism>